<sequence length="58" mass="5958">MSTRPDSPAPSDPEDSGAPTTDDEAPLGGSEVTEEELEADIAVEEDTLKTLEGEAPTG</sequence>
<dbReference type="AlphaFoldDB" id="A0A9W6HV40"/>
<reference evidence="2" key="2">
    <citation type="submission" date="2023-01" db="EMBL/GenBank/DDBJ databases">
        <authorList>
            <person name="Sun Q."/>
            <person name="Evtushenko L."/>
        </authorList>
    </citation>
    <scope>NUCLEOTIDE SEQUENCE</scope>
    <source>
        <strain evidence="2">VKM Ac-1958</strain>
    </source>
</reference>
<reference evidence="2" key="1">
    <citation type="journal article" date="2014" name="Int. J. Syst. Evol. Microbiol.">
        <title>Complete genome sequence of Corynebacterium casei LMG S-19264T (=DSM 44701T), isolated from a smear-ripened cheese.</title>
        <authorList>
            <consortium name="US DOE Joint Genome Institute (JGI-PGF)"/>
            <person name="Walter F."/>
            <person name="Albersmeier A."/>
            <person name="Kalinowski J."/>
            <person name="Ruckert C."/>
        </authorList>
    </citation>
    <scope>NUCLEOTIDE SEQUENCE</scope>
    <source>
        <strain evidence="2">VKM Ac-1958</strain>
    </source>
</reference>
<evidence type="ECO:0000313" key="2">
    <source>
        <dbReference type="EMBL" id="GLK03194.1"/>
    </source>
</evidence>
<gene>
    <name evidence="2" type="ORF">GCM10017596_29090</name>
</gene>
<evidence type="ECO:0000313" key="3">
    <source>
        <dbReference type="Proteomes" id="UP001142325"/>
    </source>
</evidence>
<proteinExistence type="predicted"/>
<feature type="region of interest" description="Disordered" evidence="1">
    <location>
        <begin position="1"/>
        <end position="58"/>
    </location>
</feature>
<dbReference type="EMBL" id="BSET01000002">
    <property type="protein sequence ID" value="GLK03194.1"/>
    <property type="molecule type" value="Genomic_DNA"/>
</dbReference>
<comment type="caution">
    <text evidence="2">The sequence shown here is derived from an EMBL/GenBank/DDBJ whole genome shotgun (WGS) entry which is preliminary data.</text>
</comment>
<organism evidence="2 3">
    <name type="scientific">Microbacterium keratanolyticum</name>
    <dbReference type="NCBI Taxonomy" id="67574"/>
    <lineage>
        <taxon>Bacteria</taxon>
        <taxon>Bacillati</taxon>
        <taxon>Actinomycetota</taxon>
        <taxon>Actinomycetes</taxon>
        <taxon>Micrococcales</taxon>
        <taxon>Microbacteriaceae</taxon>
        <taxon>Microbacterium</taxon>
    </lineage>
</organism>
<name>A0A9W6HV40_9MICO</name>
<evidence type="ECO:0000256" key="1">
    <source>
        <dbReference type="SAM" id="MobiDB-lite"/>
    </source>
</evidence>
<accession>A0A9W6HV40</accession>
<dbReference type="RefSeq" id="WP_204937990.1">
    <property type="nucleotide sequence ID" value="NZ_BAAAUM010000002.1"/>
</dbReference>
<protein>
    <submittedName>
        <fullName evidence="2">Uncharacterized protein</fullName>
    </submittedName>
</protein>
<feature type="compositionally biased region" description="Acidic residues" evidence="1">
    <location>
        <begin position="32"/>
        <end position="45"/>
    </location>
</feature>
<keyword evidence="3" id="KW-1185">Reference proteome</keyword>
<dbReference type="Proteomes" id="UP001142325">
    <property type="component" value="Unassembled WGS sequence"/>
</dbReference>